<sequence>MTKKSKEVIVKEEMSQQAADVVAVDITDEKVDELVMKELQKQRVELSGNDKLVDLVKTKLQELVVILPEIREEIVLEEKIRNIVAEEMKK</sequence>
<dbReference type="EMBL" id="JAAOIC020000044">
    <property type="protein sequence ID" value="KAG8038191.1"/>
    <property type="molecule type" value="Genomic_DNA"/>
</dbReference>
<comment type="caution">
    <text evidence="1">The sequence shown here is derived from an EMBL/GenBank/DDBJ whole genome shotgun (WGS) entry which is preliminary data.</text>
</comment>
<evidence type="ECO:0000313" key="1">
    <source>
        <dbReference type="EMBL" id="KAG8038191.1"/>
    </source>
</evidence>
<accession>A0A8J5UYY3</accession>
<organism evidence="1 2">
    <name type="scientific">Cotesia typhae</name>
    <dbReference type="NCBI Taxonomy" id="2053667"/>
    <lineage>
        <taxon>Eukaryota</taxon>
        <taxon>Metazoa</taxon>
        <taxon>Ecdysozoa</taxon>
        <taxon>Arthropoda</taxon>
        <taxon>Hexapoda</taxon>
        <taxon>Insecta</taxon>
        <taxon>Pterygota</taxon>
        <taxon>Neoptera</taxon>
        <taxon>Endopterygota</taxon>
        <taxon>Hymenoptera</taxon>
        <taxon>Apocrita</taxon>
        <taxon>Ichneumonoidea</taxon>
        <taxon>Braconidae</taxon>
        <taxon>Microgastrinae</taxon>
        <taxon>Cotesia</taxon>
    </lineage>
</organism>
<reference evidence="1" key="2">
    <citation type="submission" date="2021-04" db="EMBL/GenBank/DDBJ databases">
        <title>Genome-wide patterns of bracovirus chromosomal integration into multiple host tissues during parasitism.</title>
        <authorList>
            <person name="Chebbi M.A.C."/>
        </authorList>
    </citation>
    <scope>NUCLEOTIDE SEQUENCE</scope>
    <source>
        <tissue evidence="1">Whole body</tissue>
    </source>
</reference>
<evidence type="ECO:0000313" key="2">
    <source>
        <dbReference type="Proteomes" id="UP000729913"/>
    </source>
</evidence>
<keyword evidence="2" id="KW-1185">Reference proteome</keyword>
<dbReference type="Proteomes" id="UP000729913">
    <property type="component" value="Unassembled WGS sequence"/>
</dbReference>
<proteinExistence type="predicted"/>
<reference evidence="1" key="1">
    <citation type="submission" date="2020-03" db="EMBL/GenBank/DDBJ databases">
        <authorList>
            <person name="Chebbi M.A."/>
            <person name="Drezen J.M."/>
        </authorList>
    </citation>
    <scope>NUCLEOTIDE SEQUENCE</scope>
    <source>
        <tissue evidence="1">Whole body</tissue>
    </source>
</reference>
<name>A0A8J5UYY3_9HYME</name>
<gene>
    <name evidence="1" type="ORF">G9C98_006516</name>
</gene>
<dbReference type="AlphaFoldDB" id="A0A8J5UYY3"/>
<protein>
    <submittedName>
        <fullName evidence="1">Uncharacterized protein</fullName>
    </submittedName>
</protein>